<dbReference type="EMBL" id="CADEAL010000569">
    <property type="protein sequence ID" value="CAB1422217.1"/>
    <property type="molecule type" value="Genomic_DNA"/>
</dbReference>
<comment type="caution">
    <text evidence="8">The sequence shown here is derived from an EMBL/GenBank/DDBJ whole genome shotgun (WGS) entry which is preliminary data.</text>
</comment>
<keyword evidence="6" id="KW-0732">Signal</keyword>
<accession>A0A9N7U103</accession>
<dbReference type="GO" id="GO:0007156">
    <property type="term" value="P:homophilic cell adhesion via plasma membrane adhesion molecules"/>
    <property type="evidence" value="ECO:0007669"/>
    <property type="project" value="InterPro"/>
</dbReference>
<keyword evidence="2" id="KW-0677">Repeat</keyword>
<dbReference type="SMART" id="SM00112">
    <property type="entry name" value="CA"/>
    <property type="match status" value="1"/>
</dbReference>
<evidence type="ECO:0000256" key="3">
    <source>
        <dbReference type="ARBA" id="ARBA00022837"/>
    </source>
</evidence>
<evidence type="ECO:0000313" key="9">
    <source>
        <dbReference type="Proteomes" id="UP001153269"/>
    </source>
</evidence>
<proteinExistence type="predicted"/>
<evidence type="ECO:0000256" key="6">
    <source>
        <dbReference type="SAM" id="SignalP"/>
    </source>
</evidence>
<evidence type="ECO:0000313" key="8">
    <source>
        <dbReference type="EMBL" id="CAB1422217.1"/>
    </source>
</evidence>
<keyword evidence="9" id="KW-1185">Reference proteome</keyword>
<reference evidence="8" key="1">
    <citation type="submission" date="2020-03" db="EMBL/GenBank/DDBJ databases">
        <authorList>
            <person name="Weist P."/>
        </authorList>
    </citation>
    <scope>NUCLEOTIDE SEQUENCE</scope>
</reference>
<feature type="chain" id="PRO_5040276220" description="Cadherin domain-containing protein" evidence="6">
    <location>
        <begin position="26"/>
        <end position="216"/>
    </location>
</feature>
<comment type="subcellular location">
    <subcellularLocation>
        <location evidence="1">Membrane</location>
    </subcellularLocation>
</comment>
<evidence type="ECO:0000259" key="7">
    <source>
        <dbReference type="PROSITE" id="PS50268"/>
    </source>
</evidence>
<dbReference type="InterPro" id="IPR039808">
    <property type="entry name" value="Cadherin"/>
</dbReference>
<gene>
    <name evidence="8" type="ORF">PLEPLA_LOCUS10106</name>
</gene>
<dbReference type="Pfam" id="PF00028">
    <property type="entry name" value="Cadherin"/>
    <property type="match status" value="1"/>
</dbReference>
<feature type="domain" description="Cadherin" evidence="7">
    <location>
        <begin position="74"/>
        <end position="173"/>
    </location>
</feature>
<dbReference type="CDD" id="cd11304">
    <property type="entry name" value="Cadherin_repeat"/>
    <property type="match status" value="1"/>
</dbReference>
<dbReference type="AlphaFoldDB" id="A0A9N7U103"/>
<dbReference type="InterPro" id="IPR015919">
    <property type="entry name" value="Cadherin-like_sf"/>
</dbReference>
<dbReference type="PRINTS" id="PR00205">
    <property type="entry name" value="CADHERIN"/>
</dbReference>
<feature type="signal peptide" evidence="6">
    <location>
        <begin position="1"/>
        <end position="25"/>
    </location>
</feature>
<evidence type="ECO:0000256" key="5">
    <source>
        <dbReference type="PROSITE-ProRule" id="PRU00043"/>
    </source>
</evidence>
<dbReference type="GO" id="GO:0008013">
    <property type="term" value="F:beta-catenin binding"/>
    <property type="evidence" value="ECO:0007669"/>
    <property type="project" value="TreeGrafter"/>
</dbReference>
<dbReference type="SUPFAM" id="SSF49313">
    <property type="entry name" value="Cadherin-like"/>
    <property type="match status" value="2"/>
</dbReference>
<organism evidence="8 9">
    <name type="scientific">Pleuronectes platessa</name>
    <name type="common">European plaice</name>
    <dbReference type="NCBI Taxonomy" id="8262"/>
    <lineage>
        <taxon>Eukaryota</taxon>
        <taxon>Metazoa</taxon>
        <taxon>Chordata</taxon>
        <taxon>Craniata</taxon>
        <taxon>Vertebrata</taxon>
        <taxon>Euteleostomi</taxon>
        <taxon>Actinopterygii</taxon>
        <taxon>Neopterygii</taxon>
        <taxon>Teleostei</taxon>
        <taxon>Neoteleostei</taxon>
        <taxon>Acanthomorphata</taxon>
        <taxon>Carangaria</taxon>
        <taxon>Pleuronectiformes</taxon>
        <taxon>Pleuronectoidei</taxon>
        <taxon>Pleuronectidae</taxon>
        <taxon>Pleuronectes</taxon>
    </lineage>
</organism>
<dbReference type="GO" id="GO:0016477">
    <property type="term" value="P:cell migration"/>
    <property type="evidence" value="ECO:0007669"/>
    <property type="project" value="TreeGrafter"/>
</dbReference>
<keyword evidence="4" id="KW-0472">Membrane</keyword>
<sequence>MESTGQQRKVLILLFPFSVFNIASSHGPSTGNSVNTGSKKQFADLVFSSAEVVSQQDAGGSHSHNRWRTQAASSRGVYSFEVKEDTVPGTVVGKLETVFGSPTPITYSVQEDDGENLFLLSPLSGDFLLSRSLDFEAQSLYVLTVAVQQGDSQVSSVRVYFNVLNVNDNPPVFSQDAFSASLLEDARVGACFLSLNVSDKDDGDNGELTLKGAGWR</sequence>
<dbReference type="GO" id="GO:0016342">
    <property type="term" value="C:catenin complex"/>
    <property type="evidence" value="ECO:0007669"/>
    <property type="project" value="TreeGrafter"/>
</dbReference>
<dbReference type="Gene3D" id="2.60.40.60">
    <property type="entry name" value="Cadherins"/>
    <property type="match status" value="2"/>
</dbReference>
<dbReference type="Proteomes" id="UP001153269">
    <property type="component" value="Unassembled WGS sequence"/>
</dbReference>
<evidence type="ECO:0000256" key="2">
    <source>
        <dbReference type="ARBA" id="ARBA00022737"/>
    </source>
</evidence>
<dbReference type="InterPro" id="IPR002126">
    <property type="entry name" value="Cadherin-like_dom"/>
</dbReference>
<protein>
    <recommendedName>
        <fullName evidence="7">Cadherin domain-containing protein</fullName>
    </recommendedName>
</protein>
<evidence type="ECO:0000256" key="1">
    <source>
        <dbReference type="ARBA" id="ARBA00004370"/>
    </source>
</evidence>
<dbReference type="PANTHER" id="PTHR24027:SF438">
    <property type="entry name" value="CADHERIN 23"/>
    <property type="match status" value="1"/>
</dbReference>
<dbReference type="PANTHER" id="PTHR24027">
    <property type="entry name" value="CADHERIN-23"/>
    <property type="match status" value="1"/>
</dbReference>
<name>A0A9N7U103_PLEPL</name>
<evidence type="ECO:0000256" key="4">
    <source>
        <dbReference type="ARBA" id="ARBA00023136"/>
    </source>
</evidence>
<keyword evidence="3 5" id="KW-0106">Calcium</keyword>
<dbReference type="GO" id="GO:0005509">
    <property type="term" value="F:calcium ion binding"/>
    <property type="evidence" value="ECO:0007669"/>
    <property type="project" value="UniProtKB-UniRule"/>
</dbReference>
<dbReference type="GO" id="GO:0045296">
    <property type="term" value="F:cadherin binding"/>
    <property type="evidence" value="ECO:0007669"/>
    <property type="project" value="TreeGrafter"/>
</dbReference>
<dbReference type="PROSITE" id="PS50268">
    <property type="entry name" value="CADHERIN_2"/>
    <property type="match status" value="1"/>
</dbReference>